<evidence type="ECO:0000256" key="10">
    <source>
        <dbReference type="SAM" id="MobiDB-lite"/>
    </source>
</evidence>
<name>U5ENB0_9DIPT</name>
<dbReference type="GO" id="GO:0000070">
    <property type="term" value="P:mitotic sister chromatid segregation"/>
    <property type="evidence" value="ECO:0007669"/>
    <property type="project" value="TreeGrafter"/>
</dbReference>
<evidence type="ECO:0000256" key="8">
    <source>
        <dbReference type="ARBA" id="ARBA00023306"/>
    </source>
</evidence>
<dbReference type="GO" id="GO:0000775">
    <property type="term" value="C:chromosome, centromeric region"/>
    <property type="evidence" value="ECO:0007669"/>
    <property type="project" value="UniProtKB-SubCell"/>
</dbReference>
<dbReference type="InterPro" id="IPR018867">
    <property type="entry name" value="Cell_div_borealin"/>
</dbReference>
<evidence type="ECO:0000256" key="7">
    <source>
        <dbReference type="ARBA" id="ARBA00023242"/>
    </source>
</evidence>
<evidence type="ECO:0000256" key="9">
    <source>
        <dbReference type="ARBA" id="ARBA00023328"/>
    </source>
</evidence>
<keyword evidence="6" id="KW-0498">Mitosis</keyword>
<dbReference type="PANTHER" id="PTHR16040">
    <property type="entry name" value="AUSTRALIN, ISOFORM A-RELATED"/>
    <property type="match status" value="1"/>
</dbReference>
<feature type="region of interest" description="Disordered" evidence="10">
    <location>
        <begin position="1"/>
        <end position="21"/>
    </location>
</feature>
<comment type="similarity">
    <text evidence="3">Belongs to the borealin family.</text>
</comment>
<comment type="subcellular location">
    <subcellularLocation>
        <location evidence="2">Chromosome</location>
        <location evidence="2">Centromere</location>
    </subcellularLocation>
    <subcellularLocation>
        <location evidence="1">Nucleus</location>
    </subcellularLocation>
</comment>
<feature type="region of interest" description="Disordered" evidence="10">
    <location>
        <begin position="170"/>
        <end position="192"/>
    </location>
</feature>
<evidence type="ECO:0000256" key="4">
    <source>
        <dbReference type="ARBA" id="ARBA00022454"/>
    </source>
</evidence>
<dbReference type="GO" id="GO:0051233">
    <property type="term" value="C:spindle midzone"/>
    <property type="evidence" value="ECO:0007669"/>
    <property type="project" value="TreeGrafter"/>
</dbReference>
<keyword evidence="9" id="KW-0137">Centromere</keyword>
<dbReference type="GO" id="GO:0032133">
    <property type="term" value="C:chromosome passenger complex"/>
    <property type="evidence" value="ECO:0007669"/>
    <property type="project" value="TreeGrafter"/>
</dbReference>
<reference evidence="12" key="1">
    <citation type="journal article" date="2014" name="Insect Biochem. Mol. Biol.">
        <title>An insight into the sialome of the frog biting fly, Corethrella appendiculata.</title>
        <authorList>
            <person name="Ribeiro J.M.C."/>
            <person name="Chagas A.C."/>
            <person name="Pham V.M."/>
            <person name="Lounibos L.P."/>
            <person name="Calvo E."/>
        </authorList>
    </citation>
    <scope>NUCLEOTIDE SEQUENCE</scope>
    <source>
        <tissue evidence="12">Salivary glands</tissue>
    </source>
</reference>
<evidence type="ECO:0000256" key="2">
    <source>
        <dbReference type="ARBA" id="ARBA00004584"/>
    </source>
</evidence>
<sequence length="309" mass="33878">MTRTKIARKNQNKKAIEDDAESAKENKLRDFDILVASAKADIELKYQQGVEELRELFSRIRQKTPKHILKMTIGEIKEIDAKFLSDISFIDKNITSMSTMSARDKSDCGGKKSKDDEESEGADNRQLVINISKIGPLALSKARKRSLSAGGSINTSTVLKSAVKTPLLNCLGSAQPPQKSSSRSSRSKFRTPLNNRIKAASADRAFGQITPKIGPQTSLAILRHAHSGESVFSISGSPVITSAVVEETANVNIPVSNGILSIRPTEMRSVDPNVVKKIDPIVLNELKQLQTNLNMIVRLANLQCQTEKK</sequence>
<dbReference type="Pfam" id="PF10512">
    <property type="entry name" value="Borealin"/>
    <property type="match status" value="1"/>
</dbReference>
<dbReference type="PANTHER" id="PTHR16040:SF7">
    <property type="entry name" value="AUSTRALIN, ISOFORM A-RELATED"/>
    <property type="match status" value="1"/>
</dbReference>
<feature type="compositionally biased region" description="Basic and acidic residues" evidence="10">
    <location>
        <begin position="102"/>
        <end position="115"/>
    </location>
</feature>
<protein>
    <submittedName>
        <fullName evidence="12">Putative cell division cycle-associated protein 8</fullName>
    </submittedName>
</protein>
<feature type="compositionally biased region" description="Basic residues" evidence="10">
    <location>
        <begin position="1"/>
        <end position="12"/>
    </location>
</feature>
<proteinExistence type="evidence at transcript level"/>
<feature type="region of interest" description="Disordered" evidence="10">
    <location>
        <begin position="100"/>
        <end position="124"/>
    </location>
</feature>
<dbReference type="EMBL" id="GANO01000669">
    <property type="protein sequence ID" value="JAB59202.1"/>
    <property type="molecule type" value="mRNA"/>
</dbReference>
<accession>U5ENB0</accession>
<dbReference type="InterPro" id="IPR046466">
    <property type="entry name" value="Borealin_C"/>
</dbReference>
<organism evidence="12">
    <name type="scientific">Corethrella appendiculata</name>
    <dbReference type="NCBI Taxonomy" id="1370023"/>
    <lineage>
        <taxon>Eukaryota</taxon>
        <taxon>Metazoa</taxon>
        <taxon>Ecdysozoa</taxon>
        <taxon>Arthropoda</taxon>
        <taxon>Hexapoda</taxon>
        <taxon>Insecta</taxon>
        <taxon>Pterygota</taxon>
        <taxon>Neoptera</taxon>
        <taxon>Endopterygota</taxon>
        <taxon>Diptera</taxon>
        <taxon>Nematocera</taxon>
        <taxon>Culicoidea</taxon>
        <taxon>Chaoboridae</taxon>
        <taxon>Corethrella</taxon>
    </lineage>
</organism>
<dbReference type="GO" id="GO:0005634">
    <property type="term" value="C:nucleus"/>
    <property type="evidence" value="ECO:0007669"/>
    <property type="project" value="UniProtKB-SubCell"/>
</dbReference>
<keyword evidence="5 12" id="KW-0132">Cell division</keyword>
<dbReference type="GO" id="GO:0051301">
    <property type="term" value="P:cell division"/>
    <property type="evidence" value="ECO:0007669"/>
    <property type="project" value="UniProtKB-KW"/>
</dbReference>
<keyword evidence="8" id="KW-0131">Cell cycle</keyword>
<evidence type="ECO:0000259" key="11">
    <source>
        <dbReference type="Pfam" id="PF10512"/>
    </source>
</evidence>
<evidence type="ECO:0000313" key="12">
    <source>
        <dbReference type="EMBL" id="JAB59202.1"/>
    </source>
</evidence>
<feature type="compositionally biased region" description="Low complexity" evidence="10">
    <location>
        <begin position="175"/>
        <end position="184"/>
    </location>
</feature>
<dbReference type="AlphaFoldDB" id="U5ENB0"/>
<evidence type="ECO:0000256" key="3">
    <source>
        <dbReference type="ARBA" id="ARBA00009914"/>
    </source>
</evidence>
<evidence type="ECO:0000256" key="5">
    <source>
        <dbReference type="ARBA" id="ARBA00022618"/>
    </source>
</evidence>
<keyword evidence="7" id="KW-0539">Nucleus</keyword>
<evidence type="ECO:0000256" key="1">
    <source>
        <dbReference type="ARBA" id="ARBA00004123"/>
    </source>
</evidence>
<keyword evidence="4" id="KW-0158">Chromosome</keyword>
<feature type="domain" description="Borealin C-terminal" evidence="11">
    <location>
        <begin position="183"/>
        <end position="298"/>
    </location>
</feature>
<evidence type="ECO:0000256" key="6">
    <source>
        <dbReference type="ARBA" id="ARBA00022776"/>
    </source>
</evidence>